<evidence type="ECO:0000256" key="2">
    <source>
        <dbReference type="ARBA" id="ARBA00004787"/>
    </source>
</evidence>
<evidence type="ECO:0000256" key="3">
    <source>
        <dbReference type="ARBA" id="ARBA00009789"/>
    </source>
</evidence>
<comment type="pathway">
    <text evidence="2 7">Isoprenoid biosynthesis; isopentenyl diphosphate biosynthesis via DXP pathway; isopentenyl diphosphate from 1-deoxy-D-xylulose 5-phosphate: step 2/6.</text>
</comment>
<dbReference type="AlphaFoldDB" id="A0A0B0EGZ7"/>
<dbReference type="GO" id="GO:0050518">
    <property type="term" value="F:2-C-methyl-D-erythritol 4-phosphate cytidylyltransferase activity"/>
    <property type="evidence" value="ECO:0007669"/>
    <property type="project" value="UniProtKB-UniRule"/>
</dbReference>
<comment type="caution">
    <text evidence="8">The sequence shown here is derived from an EMBL/GenBank/DDBJ whole genome shotgun (WGS) entry which is preliminary data.</text>
</comment>
<feature type="site" description="Transition state stabilizer" evidence="7">
    <location>
        <position position="18"/>
    </location>
</feature>
<dbReference type="CDD" id="cd02516">
    <property type="entry name" value="CDP-ME_synthetase"/>
    <property type="match status" value="1"/>
</dbReference>
<evidence type="ECO:0000256" key="5">
    <source>
        <dbReference type="ARBA" id="ARBA00022695"/>
    </source>
</evidence>
<evidence type="ECO:0000313" key="8">
    <source>
        <dbReference type="EMBL" id="KHE91844.1"/>
    </source>
</evidence>
<dbReference type="SUPFAM" id="SSF53448">
    <property type="entry name" value="Nucleotide-diphospho-sugar transferases"/>
    <property type="match status" value="1"/>
</dbReference>
<dbReference type="eggNOG" id="COG1211">
    <property type="taxonomic scope" value="Bacteria"/>
</dbReference>
<dbReference type="InterPro" id="IPR050088">
    <property type="entry name" value="IspD/TarI_cytidylyltransf_bact"/>
</dbReference>
<accession>A0A0B0EGZ7</accession>
<dbReference type="InterPro" id="IPR018294">
    <property type="entry name" value="ISPD_synthase_CS"/>
</dbReference>
<dbReference type="InterPro" id="IPR029044">
    <property type="entry name" value="Nucleotide-diphossugar_trans"/>
</dbReference>
<dbReference type="EMBL" id="JRYO01000170">
    <property type="protein sequence ID" value="KHE91844.1"/>
    <property type="molecule type" value="Genomic_DNA"/>
</dbReference>
<comment type="catalytic activity">
    <reaction evidence="1 7">
        <text>2-C-methyl-D-erythritol 4-phosphate + CTP + H(+) = 4-CDP-2-C-methyl-D-erythritol + diphosphate</text>
        <dbReference type="Rhea" id="RHEA:13429"/>
        <dbReference type="ChEBI" id="CHEBI:15378"/>
        <dbReference type="ChEBI" id="CHEBI:33019"/>
        <dbReference type="ChEBI" id="CHEBI:37563"/>
        <dbReference type="ChEBI" id="CHEBI:57823"/>
        <dbReference type="ChEBI" id="CHEBI:58262"/>
        <dbReference type="EC" id="2.7.7.60"/>
    </reaction>
</comment>
<dbReference type="PROSITE" id="PS01295">
    <property type="entry name" value="ISPD"/>
    <property type="match status" value="1"/>
</dbReference>
<gene>
    <name evidence="7 8" type="primary">ispD</name>
    <name evidence="8" type="ORF">SCABRO_02400</name>
</gene>
<feature type="site" description="Positions MEP for the nucleophilic attack" evidence="7">
    <location>
        <position position="214"/>
    </location>
</feature>
<dbReference type="PATRIC" id="fig|237368.3.peg.2587"/>
<keyword evidence="6 7" id="KW-0414">Isoprene biosynthesis</keyword>
<feature type="site" description="Positions MEP for the nucleophilic attack" evidence="7">
    <location>
        <position position="158"/>
    </location>
</feature>
<dbReference type="FunFam" id="3.90.550.10:FF:000003">
    <property type="entry name" value="2-C-methyl-D-erythritol 4-phosphate cytidylyltransferase"/>
    <property type="match status" value="1"/>
</dbReference>
<dbReference type="PANTHER" id="PTHR32125:SF4">
    <property type="entry name" value="2-C-METHYL-D-ERYTHRITOL 4-PHOSPHATE CYTIDYLYLTRANSFERASE, CHLOROPLASTIC"/>
    <property type="match status" value="1"/>
</dbReference>
<dbReference type="GO" id="GO:0019288">
    <property type="term" value="P:isopentenyl diphosphate biosynthetic process, methylerythritol 4-phosphate pathway"/>
    <property type="evidence" value="ECO:0007669"/>
    <property type="project" value="UniProtKB-UniRule"/>
</dbReference>
<protein>
    <recommendedName>
        <fullName evidence="7">2-C-methyl-D-erythritol 4-phosphate cytidylyltransferase</fullName>
        <ecNumber evidence="7">2.7.7.60</ecNumber>
    </recommendedName>
    <alternativeName>
        <fullName evidence="7">4-diphosphocytidyl-2C-methyl-D-erythritol synthase</fullName>
    </alternativeName>
    <alternativeName>
        <fullName evidence="7">MEP cytidylyltransferase</fullName>
        <shortName evidence="7">MCT</shortName>
    </alternativeName>
</protein>
<dbReference type="EC" id="2.7.7.60" evidence="7"/>
<dbReference type="Gene3D" id="3.90.550.10">
    <property type="entry name" value="Spore Coat Polysaccharide Biosynthesis Protein SpsA, Chain A"/>
    <property type="match status" value="1"/>
</dbReference>
<evidence type="ECO:0000256" key="6">
    <source>
        <dbReference type="ARBA" id="ARBA00023229"/>
    </source>
</evidence>
<evidence type="ECO:0000313" key="9">
    <source>
        <dbReference type="Proteomes" id="UP000030652"/>
    </source>
</evidence>
<keyword evidence="4 7" id="KW-0808">Transferase</keyword>
<evidence type="ECO:0000256" key="1">
    <source>
        <dbReference type="ARBA" id="ARBA00001282"/>
    </source>
</evidence>
<organism evidence="8 9">
    <name type="scientific">Candidatus Scalindua brodae</name>
    <dbReference type="NCBI Taxonomy" id="237368"/>
    <lineage>
        <taxon>Bacteria</taxon>
        <taxon>Pseudomonadati</taxon>
        <taxon>Planctomycetota</taxon>
        <taxon>Candidatus Brocadiia</taxon>
        <taxon>Candidatus Brocadiales</taxon>
        <taxon>Candidatus Scalinduaceae</taxon>
        <taxon>Candidatus Scalindua</taxon>
    </lineage>
</organism>
<dbReference type="PANTHER" id="PTHR32125">
    <property type="entry name" value="2-C-METHYL-D-ERYTHRITOL 4-PHOSPHATE CYTIDYLYLTRANSFERASE, CHLOROPLASTIC"/>
    <property type="match status" value="1"/>
</dbReference>
<proteinExistence type="inferred from homology"/>
<comment type="similarity">
    <text evidence="3 7">Belongs to the IspD/TarI cytidylyltransferase family. IspD subfamily.</text>
</comment>
<dbReference type="InterPro" id="IPR001228">
    <property type="entry name" value="IspD"/>
</dbReference>
<dbReference type="UniPathway" id="UPA00056">
    <property type="reaction ID" value="UER00093"/>
</dbReference>
<dbReference type="HAMAP" id="MF_00108">
    <property type="entry name" value="IspD"/>
    <property type="match status" value="1"/>
</dbReference>
<evidence type="ECO:0000256" key="7">
    <source>
        <dbReference type="HAMAP-Rule" id="MF_00108"/>
    </source>
</evidence>
<evidence type="ECO:0000256" key="4">
    <source>
        <dbReference type="ARBA" id="ARBA00022679"/>
    </source>
</evidence>
<dbReference type="Proteomes" id="UP000030652">
    <property type="component" value="Unassembled WGS sequence"/>
</dbReference>
<dbReference type="Pfam" id="PF01128">
    <property type="entry name" value="IspD"/>
    <property type="match status" value="1"/>
</dbReference>
<sequence>MMKADVSVIMPAAGLSLRMGANVRKPFIMIGDKPVFFYTLEKFCKLKRVKEIIFVVNERDRSTVIEKWADELKAYKVAKIVTGGERRQDSIYNGLSHLDPDTKIILIHDAVRPLVKNDEIEAVIKCAEEKGAAIVASPMKLTVKKVNSNLEIIKTVPRHDLWMAQTPQGFKRDLLVNAYDKVKDLNEEFTDDAEVVEKAGHTVGIVSGSYDNIKITTREDLRLAELLLVKC</sequence>
<reference evidence="8 9" key="1">
    <citation type="submission" date="2014-10" db="EMBL/GenBank/DDBJ databases">
        <title>Draft genome of anammox bacterium scalindua brodae, obtained using differential coverage binning of sequence data from two enrichment reactors.</title>
        <authorList>
            <person name="Speth D.R."/>
            <person name="Russ L."/>
            <person name="Kartal B."/>
            <person name="Op den Camp H.J."/>
            <person name="Dutilh B.E."/>
            <person name="Jetten M.S."/>
        </authorList>
    </citation>
    <scope>NUCLEOTIDE SEQUENCE [LARGE SCALE GENOMIC DNA]</scope>
    <source>
        <strain evidence="8">RU1</strain>
    </source>
</reference>
<name>A0A0B0EGZ7_9BACT</name>
<keyword evidence="5 7" id="KW-0548">Nucleotidyltransferase</keyword>
<dbReference type="InterPro" id="IPR034683">
    <property type="entry name" value="IspD/TarI"/>
</dbReference>
<comment type="function">
    <text evidence="7">Catalyzes the formation of 4-diphosphocytidyl-2-C-methyl-D-erythritol from CTP and 2-C-methyl-D-erythritol 4-phosphate (MEP).</text>
</comment>
<feature type="site" description="Transition state stabilizer" evidence="7">
    <location>
        <position position="25"/>
    </location>
</feature>
<dbReference type="NCBIfam" id="TIGR00453">
    <property type="entry name" value="ispD"/>
    <property type="match status" value="1"/>
</dbReference>